<proteinExistence type="predicted"/>
<name>A0AAX6H5Q6_IRIPA</name>
<protein>
    <submittedName>
        <fullName evidence="3">Stomatal closure-related actin-binding protein 1</fullName>
    </submittedName>
</protein>
<reference evidence="3" key="2">
    <citation type="submission" date="2023-04" db="EMBL/GenBank/DDBJ databases">
        <authorList>
            <person name="Bruccoleri R.E."/>
            <person name="Oakeley E.J."/>
            <person name="Faust A.-M."/>
            <person name="Dessus-Babus S."/>
            <person name="Altorfer M."/>
            <person name="Burckhardt D."/>
            <person name="Oertli M."/>
            <person name="Naumann U."/>
            <person name="Petersen F."/>
            <person name="Wong J."/>
        </authorList>
    </citation>
    <scope>NUCLEOTIDE SEQUENCE</scope>
    <source>
        <strain evidence="3">GSM-AAB239-AS_SAM_17_03QT</strain>
        <tissue evidence="3">Leaf</tissue>
    </source>
</reference>
<organism evidence="3 4">
    <name type="scientific">Iris pallida</name>
    <name type="common">Sweet iris</name>
    <dbReference type="NCBI Taxonomy" id="29817"/>
    <lineage>
        <taxon>Eukaryota</taxon>
        <taxon>Viridiplantae</taxon>
        <taxon>Streptophyta</taxon>
        <taxon>Embryophyta</taxon>
        <taxon>Tracheophyta</taxon>
        <taxon>Spermatophyta</taxon>
        <taxon>Magnoliopsida</taxon>
        <taxon>Liliopsida</taxon>
        <taxon>Asparagales</taxon>
        <taxon>Iridaceae</taxon>
        <taxon>Iridoideae</taxon>
        <taxon>Irideae</taxon>
        <taxon>Iris</taxon>
    </lineage>
</organism>
<gene>
    <name evidence="2" type="ORF">M6B38_249225</name>
    <name evidence="3" type="ORF">M6B38_329450</name>
</gene>
<feature type="compositionally biased region" description="Basic residues" evidence="1">
    <location>
        <begin position="62"/>
        <end position="74"/>
    </location>
</feature>
<accession>A0AAX6H5Q6</accession>
<dbReference type="EMBL" id="JANAVB010045220">
    <property type="protein sequence ID" value="KAJ6790465.1"/>
    <property type="molecule type" value="Genomic_DNA"/>
</dbReference>
<dbReference type="AlphaFoldDB" id="A0AAX6H5Q6"/>
<evidence type="ECO:0000313" key="3">
    <source>
        <dbReference type="EMBL" id="KAJ6835937.1"/>
    </source>
</evidence>
<comment type="caution">
    <text evidence="3">The sequence shown here is derived from an EMBL/GenBank/DDBJ whole genome shotgun (WGS) entry which is preliminary data.</text>
</comment>
<dbReference type="EMBL" id="JANAVB010012691">
    <property type="protein sequence ID" value="KAJ6835937.1"/>
    <property type="molecule type" value="Genomic_DNA"/>
</dbReference>
<sequence>MASAASSSSRSNLDGKPIKAMTICMIGAGGLHRLVPVREEYERDPAHGAGARRLQRQDSPPPRRRRDGRQHGRRVGWAPRATARGQ</sequence>
<evidence type="ECO:0000256" key="1">
    <source>
        <dbReference type="SAM" id="MobiDB-lite"/>
    </source>
</evidence>
<evidence type="ECO:0000313" key="4">
    <source>
        <dbReference type="Proteomes" id="UP001140949"/>
    </source>
</evidence>
<evidence type="ECO:0000313" key="2">
    <source>
        <dbReference type="EMBL" id="KAJ6790465.1"/>
    </source>
</evidence>
<dbReference type="Proteomes" id="UP001140949">
    <property type="component" value="Unassembled WGS sequence"/>
</dbReference>
<keyword evidence="4" id="KW-1185">Reference proteome</keyword>
<reference evidence="3" key="1">
    <citation type="journal article" date="2023" name="GigaByte">
        <title>Genome assembly of the bearded iris, Iris pallida Lam.</title>
        <authorList>
            <person name="Bruccoleri R.E."/>
            <person name="Oakeley E.J."/>
            <person name="Faust A.M.E."/>
            <person name="Altorfer M."/>
            <person name="Dessus-Babus S."/>
            <person name="Burckhardt D."/>
            <person name="Oertli M."/>
            <person name="Naumann U."/>
            <person name="Petersen F."/>
            <person name="Wong J."/>
        </authorList>
    </citation>
    <scope>NUCLEOTIDE SEQUENCE</scope>
    <source>
        <strain evidence="3">GSM-AAB239-AS_SAM_17_03QT</strain>
    </source>
</reference>
<feature type="region of interest" description="Disordered" evidence="1">
    <location>
        <begin position="41"/>
        <end position="86"/>
    </location>
</feature>